<keyword evidence="3" id="KW-1185">Reference proteome</keyword>
<dbReference type="PROSITE" id="PS50930">
    <property type="entry name" value="HTH_LYTTR"/>
    <property type="match status" value="1"/>
</dbReference>
<organism evidence="2 3">
    <name type="scientific">Candidatus Enterococcus willemsii</name>
    <dbReference type="NCBI Taxonomy" id="1857215"/>
    <lineage>
        <taxon>Bacteria</taxon>
        <taxon>Bacillati</taxon>
        <taxon>Bacillota</taxon>
        <taxon>Bacilli</taxon>
        <taxon>Lactobacillales</taxon>
        <taxon>Enterococcaceae</taxon>
        <taxon>Enterococcus</taxon>
    </lineage>
</organism>
<dbReference type="PANTHER" id="PTHR37299:SF1">
    <property type="entry name" value="STAGE 0 SPORULATION PROTEIN A HOMOLOG"/>
    <property type="match status" value="1"/>
</dbReference>
<dbReference type="SMART" id="SM00850">
    <property type="entry name" value="LytTR"/>
    <property type="match status" value="1"/>
</dbReference>
<comment type="caution">
    <text evidence="2">The sequence shown here is derived from an EMBL/GenBank/DDBJ whole genome shotgun (WGS) entry which is preliminary data.</text>
</comment>
<evidence type="ECO:0000259" key="1">
    <source>
        <dbReference type="PROSITE" id="PS50930"/>
    </source>
</evidence>
<dbReference type="Pfam" id="PF04397">
    <property type="entry name" value="LytTR"/>
    <property type="match status" value="1"/>
</dbReference>
<evidence type="ECO:0000313" key="3">
    <source>
        <dbReference type="Proteomes" id="UP000782705"/>
    </source>
</evidence>
<evidence type="ECO:0000313" key="2">
    <source>
        <dbReference type="EMBL" id="KAF1302252.1"/>
    </source>
</evidence>
<dbReference type="RefSeq" id="WP_161902876.1">
    <property type="nucleotide sequence ID" value="NZ_MAEL01000053.1"/>
</dbReference>
<dbReference type="Proteomes" id="UP000782705">
    <property type="component" value="Unassembled WGS sequence"/>
</dbReference>
<feature type="domain" description="HTH LytTR-type" evidence="1">
    <location>
        <begin position="42"/>
        <end position="147"/>
    </location>
</feature>
<sequence>MEIKVRIDATIDGLRVLIESPTNELANELLLQLSNVQEKDMFTVKTKDGIQVVQVHEIEIIEIFADEVVILTINNEKIIFRGRLYKIKERLNGQQFVQITKSTIINIKQIQRLENSFSGNMLAILKSGRKQTISRRYLPNLKKILRQIN</sequence>
<protein>
    <recommendedName>
        <fullName evidence="1">HTH LytTR-type domain-containing protein</fullName>
    </recommendedName>
</protein>
<name>A0ABQ6YX29_9ENTE</name>
<gene>
    <name evidence="2" type="ORF">BAU17_10760</name>
</gene>
<dbReference type="InterPro" id="IPR046947">
    <property type="entry name" value="LytR-like"/>
</dbReference>
<reference evidence="2 3" key="1">
    <citation type="submission" date="2016-06" db="EMBL/GenBank/DDBJ databases">
        <title>Four novel species of enterococci isolated from chicken manure.</title>
        <authorList>
            <person name="Van Tyne D."/>
        </authorList>
    </citation>
    <scope>NUCLEOTIDE SEQUENCE [LARGE SCALE GENOMIC DNA]</scope>
    <source>
        <strain evidence="2 3">CU12B</strain>
    </source>
</reference>
<dbReference type="Gene3D" id="2.40.50.1020">
    <property type="entry name" value="LytTr DNA-binding domain"/>
    <property type="match status" value="1"/>
</dbReference>
<proteinExistence type="predicted"/>
<dbReference type="EMBL" id="MAEL01000053">
    <property type="protein sequence ID" value="KAF1302252.1"/>
    <property type="molecule type" value="Genomic_DNA"/>
</dbReference>
<dbReference type="PANTHER" id="PTHR37299">
    <property type="entry name" value="TRANSCRIPTIONAL REGULATOR-RELATED"/>
    <property type="match status" value="1"/>
</dbReference>
<dbReference type="InterPro" id="IPR007492">
    <property type="entry name" value="LytTR_DNA-bd_dom"/>
</dbReference>
<accession>A0ABQ6YX29</accession>